<keyword evidence="2" id="KW-0812">Transmembrane</keyword>
<sequence>MGTLLSGFGEILGKLLGHPLDFLSGKACSSVCAPTWDFLCYIENFCIPQLMKSAMVSILLYFVLLFLYLLYKLGICQCICHILCRTTWACFSTCFSSLDCCCTCLCFKLQQLLLTPRHNRRRHQKDIELAVNISSNSSEAEGSIRFDEIKRRRKSMREHRKEHMRKSLRPKSHRMQVEIITDSMHHNKKKLKNGSSNHFSPIDDHIRVSRRPKFAQKGTFKGSTHPRRRT</sequence>
<protein>
    <submittedName>
        <fullName evidence="3">Uncharacterized protein</fullName>
    </submittedName>
</protein>
<keyword evidence="2" id="KW-0472">Membrane</keyword>
<organism evidence="3 4">
    <name type="scientific">Anisodus acutangulus</name>
    <dbReference type="NCBI Taxonomy" id="402998"/>
    <lineage>
        <taxon>Eukaryota</taxon>
        <taxon>Viridiplantae</taxon>
        <taxon>Streptophyta</taxon>
        <taxon>Embryophyta</taxon>
        <taxon>Tracheophyta</taxon>
        <taxon>Spermatophyta</taxon>
        <taxon>Magnoliopsida</taxon>
        <taxon>eudicotyledons</taxon>
        <taxon>Gunneridae</taxon>
        <taxon>Pentapetalae</taxon>
        <taxon>asterids</taxon>
        <taxon>lamiids</taxon>
        <taxon>Solanales</taxon>
        <taxon>Solanaceae</taxon>
        <taxon>Solanoideae</taxon>
        <taxon>Hyoscyameae</taxon>
        <taxon>Anisodus</taxon>
    </lineage>
</organism>
<dbReference type="Proteomes" id="UP001152561">
    <property type="component" value="Unassembled WGS sequence"/>
</dbReference>
<evidence type="ECO:0000313" key="4">
    <source>
        <dbReference type="Proteomes" id="UP001152561"/>
    </source>
</evidence>
<accession>A0A9Q1LSS1</accession>
<dbReference type="PANTHER" id="PTHR35278">
    <property type="entry name" value="TRANSMEMBRANE PROTEIN-RELATED"/>
    <property type="match status" value="1"/>
</dbReference>
<keyword evidence="2" id="KW-1133">Transmembrane helix</keyword>
<dbReference type="AlphaFoldDB" id="A0A9Q1LSS1"/>
<comment type="caution">
    <text evidence="3">The sequence shown here is derived from an EMBL/GenBank/DDBJ whole genome shotgun (WGS) entry which is preliminary data.</text>
</comment>
<proteinExistence type="predicted"/>
<dbReference type="PANTHER" id="PTHR35278:SF1">
    <property type="entry name" value="F8K7.16"/>
    <property type="match status" value="1"/>
</dbReference>
<name>A0A9Q1LSS1_9SOLA</name>
<evidence type="ECO:0000256" key="1">
    <source>
        <dbReference type="SAM" id="MobiDB-lite"/>
    </source>
</evidence>
<reference evidence="4" key="1">
    <citation type="journal article" date="2023" name="Proc. Natl. Acad. Sci. U.S.A.">
        <title>Genomic and structural basis for evolution of tropane alkaloid biosynthesis.</title>
        <authorList>
            <person name="Wanga Y.-J."/>
            <person name="Taina T."/>
            <person name="Yua J.-Y."/>
            <person name="Lia J."/>
            <person name="Xua B."/>
            <person name="Chenc J."/>
            <person name="D'Auriad J.C."/>
            <person name="Huanga J.-P."/>
            <person name="Huanga S.-X."/>
        </authorList>
    </citation>
    <scope>NUCLEOTIDE SEQUENCE [LARGE SCALE GENOMIC DNA]</scope>
    <source>
        <strain evidence="4">cv. KIB-2019</strain>
    </source>
</reference>
<evidence type="ECO:0000256" key="2">
    <source>
        <dbReference type="SAM" id="Phobius"/>
    </source>
</evidence>
<evidence type="ECO:0000313" key="3">
    <source>
        <dbReference type="EMBL" id="KAJ8541629.1"/>
    </source>
</evidence>
<dbReference type="OrthoDB" id="1282873at2759"/>
<feature type="transmembrane region" description="Helical" evidence="2">
    <location>
        <begin position="54"/>
        <end position="71"/>
    </location>
</feature>
<keyword evidence="4" id="KW-1185">Reference proteome</keyword>
<feature type="region of interest" description="Disordered" evidence="1">
    <location>
        <begin position="188"/>
        <end position="230"/>
    </location>
</feature>
<dbReference type="EMBL" id="JAJAGQ010000015">
    <property type="protein sequence ID" value="KAJ8541629.1"/>
    <property type="molecule type" value="Genomic_DNA"/>
</dbReference>
<gene>
    <name evidence="3" type="ORF">K7X08_002445</name>
</gene>